<evidence type="ECO:0000313" key="2">
    <source>
        <dbReference type="EMBL" id="BAU90655.1"/>
    </source>
</evidence>
<gene>
    <name evidence="2" type="ORF">MPPM_2050</name>
</gene>
<reference evidence="2 3" key="1">
    <citation type="journal article" date="2016" name="Genome Announc.">
        <title>Complete Genome Sequence of Methylobacterium populi P-1M, Isolated from Pink-Pigmented Household Biofilm.</title>
        <authorList>
            <person name="Morohoshi T."/>
            <person name="Ikeda T."/>
        </authorList>
    </citation>
    <scope>NUCLEOTIDE SEQUENCE [LARGE SCALE GENOMIC DNA]</scope>
    <source>
        <strain evidence="2 3">P-1M</strain>
    </source>
</reference>
<feature type="domain" description="Calcineurin-like phosphoesterase" evidence="1">
    <location>
        <begin position="1"/>
        <end position="93"/>
    </location>
</feature>
<dbReference type="Pfam" id="PF00149">
    <property type="entry name" value="Metallophos"/>
    <property type="match status" value="1"/>
</dbReference>
<dbReference type="Proteomes" id="UP000218288">
    <property type="component" value="Chromosome"/>
</dbReference>
<dbReference type="RefSeq" id="WP_096484949.1">
    <property type="nucleotide sequence ID" value="NZ_AP014809.1"/>
</dbReference>
<dbReference type="InterPro" id="IPR029052">
    <property type="entry name" value="Metallo-depent_PP-like"/>
</dbReference>
<name>A0A160PDY7_9HYPH</name>
<proteinExistence type="predicted"/>
<dbReference type="InterPro" id="IPR004843">
    <property type="entry name" value="Calcineurin-like_PHP"/>
</dbReference>
<evidence type="ECO:0000313" key="3">
    <source>
        <dbReference type="Proteomes" id="UP000218288"/>
    </source>
</evidence>
<dbReference type="GO" id="GO:0016787">
    <property type="term" value="F:hydrolase activity"/>
    <property type="evidence" value="ECO:0007669"/>
    <property type="project" value="InterPro"/>
</dbReference>
<organism evidence="2 3">
    <name type="scientific">Methylorubrum populi</name>
    <dbReference type="NCBI Taxonomy" id="223967"/>
    <lineage>
        <taxon>Bacteria</taxon>
        <taxon>Pseudomonadati</taxon>
        <taxon>Pseudomonadota</taxon>
        <taxon>Alphaproteobacteria</taxon>
        <taxon>Hyphomicrobiales</taxon>
        <taxon>Methylobacteriaceae</taxon>
        <taxon>Methylorubrum</taxon>
    </lineage>
</organism>
<dbReference type="SUPFAM" id="SSF56300">
    <property type="entry name" value="Metallo-dependent phosphatases"/>
    <property type="match status" value="1"/>
</dbReference>
<evidence type="ECO:0000259" key="1">
    <source>
        <dbReference type="Pfam" id="PF00149"/>
    </source>
</evidence>
<dbReference type="AlphaFoldDB" id="A0A160PDY7"/>
<dbReference type="EMBL" id="AP014809">
    <property type="protein sequence ID" value="BAU90655.1"/>
    <property type="molecule type" value="Genomic_DNA"/>
</dbReference>
<protein>
    <submittedName>
        <fullName evidence="2">Putative phosphoesterase</fullName>
    </submittedName>
</protein>
<dbReference type="Gene3D" id="3.60.21.10">
    <property type="match status" value="1"/>
</dbReference>
<accession>A0A160PDY7</accession>
<sequence length="192" mass="21465">MTTYLVSDTHFGHLGMMSDRMARPRPFASREEHDETLIGLWNNRVRRDDTVIHLGDFAYGCSLSHAQAVFSRLNGKKFLIRGNHEQRGERLDWAGPIRDVARVSVQDSGMRRPVDLWLSHFAHVTWPDAHRGRLHLYGHSHGSLAPTARSCDVGVDAWRFRPVTAPEIQELLADVARREGGPAAAAALAEAA</sequence>
<dbReference type="OrthoDB" id="5380073at2"/>